<keyword evidence="2" id="KW-1185">Reference proteome</keyword>
<dbReference type="EMBL" id="JBEVCJ010000032">
    <property type="protein sequence ID" value="MET1257017.1"/>
    <property type="molecule type" value="Genomic_DNA"/>
</dbReference>
<reference evidence="1 2" key="1">
    <citation type="submission" date="2024-06" db="EMBL/GenBank/DDBJ databases">
        <authorList>
            <person name="Li F."/>
        </authorList>
    </citation>
    <scope>NUCLEOTIDE SEQUENCE [LARGE SCALE GENOMIC DNA]</scope>
    <source>
        <strain evidence="1 2">GXAS 311</strain>
    </source>
</reference>
<dbReference type="PROSITE" id="PS51257">
    <property type="entry name" value="PROKAR_LIPOPROTEIN"/>
    <property type="match status" value="1"/>
</dbReference>
<dbReference type="Proteomes" id="UP001548189">
    <property type="component" value="Unassembled WGS sequence"/>
</dbReference>
<gene>
    <name evidence="1" type="ORF">ABVT43_17880</name>
</gene>
<accession>A0ABV2BZR5</accession>
<evidence type="ECO:0000313" key="1">
    <source>
        <dbReference type="EMBL" id="MET1257017.1"/>
    </source>
</evidence>
<evidence type="ECO:0000313" key="2">
    <source>
        <dbReference type="Proteomes" id="UP001548189"/>
    </source>
</evidence>
<name>A0ABV2BZR5_9GAMM</name>
<protein>
    <submittedName>
        <fullName evidence="1">Uncharacterized protein</fullName>
    </submittedName>
</protein>
<sequence>MDDKMKLIFSFVIAILVASCSLAPKVNSDSLDSEVGWLHGNCLAIKNANVFPGSQLTLMYLDSENISEKAKIIKKATDSEECYPLSDDRVSVNKSAGYFFYTVKSKKPVNLAIGIFKPEEVSVYKLKFSYCNTTEGINFSISKSNSKIWEGYYYLGYESEPTCTPE</sequence>
<comment type="caution">
    <text evidence="1">The sequence shown here is derived from an EMBL/GenBank/DDBJ whole genome shotgun (WGS) entry which is preliminary data.</text>
</comment>
<proteinExistence type="predicted"/>
<organism evidence="1 2">
    <name type="scientific">Aliikangiella maris</name>
    <dbReference type="NCBI Taxonomy" id="3162458"/>
    <lineage>
        <taxon>Bacteria</taxon>
        <taxon>Pseudomonadati</taxon>
        <taxon>Pseudomonadota</taxon>
        <taxon>Gammaproteobacteria</taxon>
        <taxon>Oceanospirillales</taxon>
        <taxon>Pleioneaceae</taxon>
        <taxon>Aliikangiella</taxon>
    </lineage>
</organism>